<dbReference type="EMBL" id="UFSO01000003">
    <property type="protein sequence ID" value="SSY80953.1"/>
    <property type="molecule type" value="Genomic_DNA"/>
</dbReference>
<feature type="transmembrane region" description="Helical" evidence="1">
    <location>
        <begin position="40"/>
        <end position="59"/>
    </location>
</feature>
<dbReference type="GO" id="GO:0005886">
    <property type="term" value="C:plasma membrane"/>
    <property type="evidence" value="ECO:0007669"/>
    <property type="project" value="TreeGrafter"/>
</dbReference>
<keyword evidence="1" id="KW-1133">Transmembrane helix</keyword>
<sequence>MSRPTGAFIGASWAVLGIGALAFLIGLWNAEGLALSERGYYFTVLILGLYSAISLQKTIRDKAEGLPISGLYYGISWSVLILSIVLIAIGLWNATMSLSEKGFYGIAFAMSLFAVITIQKNTRDMARVNAVMAEHGYQTYSDE</sequence>
<organism evidence="3 4">
    <name type="scientific">Alysiella crassa</name>
    <dbReference type="NCBI Taxonomy" id="153491"/>
    <lineage>
        <taxon>Bacteria</taxon>
        <taxon>Pseudomonadati</taxon>
        <taxon>Pseudomonadota</taxon>
        <taxon>Betaproteobacteria</taxon>
        <taxon>Neisseriales</taxon>
        <taxon>Neisseriaceae</taxon>
        <taxon>Alysiella</taxon>
    </lineage>
</organism>
<feature type="transmembrane region" description="Helical" evidence="1">
    <location>
        <begin position="71"/>
        <end position="95"/>
    </location>
</feature>
<dbReference type="AlphaFoldDB" id="A0A376BVX5"/>
<accession>A0A376BVX5</accession>
<protein>
    <submittedName>
        <fullName evidence="3">Inner membrane protein yiaA</fullName>
    </submittedName>
</protein>
<dbReference type="InterPro" id="IPR038972">
    <property type="entry name" value="YiaA-like"/>
</dbReference>
<evidence type="ECO:0000256" key="1">
    <source>
        <dbReference type="SAM" id="Phobius"/>
    </source>
</evidence>
<reference evidence="3 4" key="1">
    <citation type="submission" date="2018-06" db="EMBL/GenBank/DDBJ databases">
        <authorList>
            <consortium name="Pathogen Informatics"/>
            <person name="Doyle S."/>
        </authorList>
    </citation>
    <scope>NUCLEOTIDE SEQUENCE [LARGE SCALE GENOMIC DNA]</scope>
    <source>
        <strain evidence="3 4">NCTC10283</strain>
    </source>
</reference>
<feature type="domain" description="YiaAB two helix" evidence="2">
    <location>
        <begin position="72"/>
        <end position="124"/>
    </location>
</feature>
<name>A0A376BVX5_9NEIS</name>
<feature type="transmembrane region" description="Helical" evidence="1">
    <location>
        <begin position="101"/>
        <end position="118"/>
    </location>
</feature>
<dbReference type="STRING" id="1120980.GCA_000745955_00431"/>
<dbReference type="Pfam" id="PF05360">
    <property type="entry name" value="YiaAB"/>
    <property type="match status" value="2"/>
</dbReference>
<keyword evidence="4" id="KW-1185">Reference proteome</keyword>
<dbReference type="PANTHER" id="PTHR37290:SF1">
    <property type="entry name" value="INNER MEMBRANE PROTEIN YIAA"/>
    <property type="match status" value="1"/>
</dbReference>
<evidence type="ECO:0000259" key="2">
    <source>
        <dbReference type="Pfam" id="PF05360"/>
    </source>
</evidence>
<dbReference type="Proteomes" id="UP000254209">
    <property type="component" value="Unassembled WGS sequence"/>
</dbReference>
<dbReference type="NCBIfam" id="NF008482">
    <property type="entry name" value="PRK11383.1"/>
    <property type="match status" value="1"/>
</dbReference>
<dbReference type="GO" id="GO:0006974">
    <property type="term" value="P:DNA damage response"/>
    <property type="evidence" value="ECO:0007669"/>
    <property type="project" value="TreeGrafter"/>
</dbReference>
<dbReference type="OrthoDB" id="3295178at2"/>
<gene>
    <name evidence="3" type="primary">yiaA</name>
    <name evidence="3" type="ORF">NCTC10283_02517</name>
</gene>
<feature type="transmembrane region" description="Helical" evidence="1">
    <location>
        <begin position="7"/>
        <end position="28"/>
    </location>
</feature>
<dbReference type="InterPro" id="IPR008024">
    <property type="entry name" value="YiaAB"/>
</dbReference>
<dbReference type="PANTHER" id="PTHR37290">
    <property type="entry name" value="INNER MEMBRANE PROTEIN YIAA-RELATED"/>
    <property type="match status" value="1"/>
</dbReference>
<evidence type="ECO:0000313" key="4">
    <source>
        <dbReference type="Proteomes" id="UP000254209"/>
    </source>
</evidence>
<feature type="domain" description="YiaAB two helix" evidence="2">
    <location>
        <begin position="8"/>
        <end position="61"/>
    </location>
</feature>
<keyword evidence="1" id="KW-0472">Membrane</keyword>
<keyword evidence="1" id="KW-0812">Transmembrane</keyword>
<evidence type="ECO:0000313" key="3">
    <source>
        <dbReference type="EMBL" id="SSY80953.1"/>
    </source>
</evidence>
<proteinExistence type="predicted"/>